<protein>
    <submittedName>
        <fullName evidence="3">Uncharacterized protein</fullName>
    </submittedName>
</protein>
<evidence type="ECO:0000313" key="2">
    <source>
        <dbReference type="EMBL" id="CAF2146508.1"/>
    </source>
</evidence>
<evidence type="ECO:0000313" key="4">
    <source>
        <dbReference type="Proteomes" id="UP000663887"/>
    </source>
</evidence>
<proteinExistence type="predicted"/>
<dbReference type="EMBL" id="CAJNRF010013182">
    <property type="protein sequence ID" value="CAF2146508.1"/>
    <property type="molecule type" value="Genomic_DNA"/>
</dbReference>
<name>A0A816ZX54_9BILA</name>
<feature type="compositionally biased region" description="Polar residues" evidence="1">
    <location>
        <begin position="180"/>
        <end position="191"/>
    </location>
</feature>
<evidence type="ECO:0000256" key="1">
    <source>
        <dbReference type="SAM" id="MobiDB-lite"/>
    </source>
</evidence>
<comment type="caution">
    <text evidence="3">The sequence shown here is derived from an EMBL/GenBank/DDBJ whole genome shotgun (WGS) entry which is preliminary data.</text>
</comment>
<evidence type="ECO:0000313" key="3">
    <source>
        <dbReference type="EMBL" id="CAF2229926.1"/>
    </source>
</evidence>
<sequence>MNNYQRLYRTQRSTNEKKQFSCITYTDEPSKYSVVESKRLIDIDENGHGIIKELGKTYGVHVEQTGTQESMERYGQLLEKAIQSQMHEDIPSDCEEWILKKRKEYTSKQPTTTLKVTSNPKSPMNQQRPSSSVNEISLRNILYGEPPLSPGYVQNKNQSPFSRRTDSLNLEQQLNSLASTHATSDNDSSFSPDAEELSSDEESNVKRNSSLNRTPRAAAVTNSRKRPIVQQQKSTPKRLRFSANGIDGIHDEQHIILQKLLSYAIELNKNVLKMQKQQQQITVTLDRQDRFLKILCNNQKKIAKCLAKHKIPITVENDNKYEDIEDDQSGNQELIYIRSDGTAVEPLSIPGDKQNTIKYALKLIDILFVNKEEFQNIDVKKADEDPRIKHIYKAVKKKFHYLDDEMSFIWPQIHDSILSKRRNQLKALKTNMNTSSTIPNTSTLQTPHFNDAAKIINEQLLME</sequence>
<reference evidence="3" key="1">
    <citation type="submission" date="2021-02" db="EMBL/GenBank/DDBJ databases">
        <authorList>
            <person name="Nowell W R."/>
        </authorList>
    </citation>
    <scope>NUCLEOTIDE SEQUENCE</scope>
</reference>
<feature type="region of interest" description="Disordered" evidence="1">
    <location>
        <begin position="109"/>
        <end position="134"/>
    </location>
</feature>
<accession>A0A816ZX54</accession>
<dbReference type="Proteomes" id="UP000663856">
    <property type="component" value="Unassembled WGS sequence"/>
</dbReference>
<organism evidence="3 4">
    <name type="scientific">Rotaria magnacalcarata</name>
    <dbReference type="NCBI Taxonomy" id="392030"/>
    <lineage>
        <taxon>Eukaryota</taxon>
        <taxon>Metazoa</taxon>
        <taxon>Spiralia</taxon>
        <taxon>Gnathifera</taxon>
        <taxon>Rotifera</taxon>
        <taxon>Eurotatoria</taxon>
        <taxon>Bdelloidea</taxon>
        <taxon>Philodinida</taxon>
        <taxon>Philodinidae</taxon>
        <taxon>Rotaria</taxon>
    </lineage>
</organism>
<dbReference type="EMBL" id="CAJNRG010017464">
    <property type="protein sequence ID" value="CAF2229926.1"/>
    <property type="molecule type" value="Genomic_DNA"/>
</dbReference>
<dbReference type="Proteomes" id="UP000663887">
    <property type="component" value="Unassembled WGS sequence"/>
</dbReference>
<gene>
    <name evidence="2" type="ORF">WKI299_LOCUS29420</name>
    <name evidence="3" type="ORF">XDN619_LOCUS34266</name>
</gene>
<feature type="compositionally biased region" description="Acidic residues" evidence="1">
    <location>
        <begin position="193"/>
        <end position="202"/>
    </location>
</feature>
<dbReference type="AlphaFoldDB" id="A0A816ZX54"/>
<feature type="region of interest" description="Disordered" evidence="1">
    <location>
        <begin position="180"/>
        <end position="236"/>
    </location>
</feature>